<dbReference type="CDD" id="cd05483">
    <property type="entry name" value="retropepsin_like_bacteria"/>
    <property type="match status" value="1"/>
</dbReference>
<dbReference type="Pfam" id="PF13650">
    <property type="entry name" value="Asp_protease_2"/>
    <property type="match status" value="1"/>
</dbReference>
<protein>
    <submittedName>
        <fullName evidence="5">Retroviral-like aspartic protease family protein</fullName>
    </submittedName>
</protein>
<evidence type="ECO:0000256" key="3">
    <source>
        <dbReference type="ARBA" id="ARBA00022750"/>
    </source>
</evidence>
<dbReference type="InterPro" id="IPR021109">
    <property type="entry name" value="Peptidase_aspartic_dom_sf"/>
</dbReference>
<dbReference type="PANTHER" id="PTHR12917:SF1">
    <property type="entry name" value="AT13091P"/>
    <property type="match status" value="1"/>
</dbReference>
<dbReference type="Gene3D" id="2.40.70.10">
    <property type="entry name" value="Acid Proteases"/>
    <property type="match status" value="2"/>
</dbReference>
<keyword evidence="6" id="KW-1185">Reference proteome</keyword>
<comment type="similarity">
    <text evidence="1">Belongs to the DDI1 family.</text>
</comment>
<evidence type="ECO:0000256" key="1">
    <source>
        <dbReference type="ARBA" id="ARBA00009136"/>
    </source>
</evidence>
<proteinExistence type="inferred from homology"/>
<keyword evidence="4" id="KW-0378">Hydrolase</keyword>
<sequence length="327" mass="35184">MRPLASGVRPYRALRSLCAGVSLITVMWGGASYAADHVCRHTLLAHVPLYNKSGFLISPVEIDGHTVSMIMDTGSEGSLISPDGADAMGLPLDKGMHTVVQGTGGGQRLVPNVHVRSLKVGGVETGPLSVPVGYLPGKPVTQPPVEGLVGGDLLSRYDVEFNVAEGWLNLWQPAAPSSGCDGPEGWHVIYRALPVQFDGRRVSVQLVLDGMPVKALVDSGARSRIVSEAAALRTGLSAQTLATDPGGVTSGIDGRQQRYYWHKFNSLQYGLEEEKQPVLTVSPLKDNADMLLGADWFAAHRVWLSYRSGKLYIMPSLRPVKTDQTHR</sequence>
<gene>
    <name evidence="5" type="ORF">OQ497_01015</name>
</gene>
<dbReference type="InterPro" id="IPR034122">
    <property type="entry name" value="Retropepsin-like_bacterial"/>
</dbReference>
<evidence type="ECO:0000256" key="2">
    <source>
        <dbReference type="ARBA" id="ARBA00022670"/>
    </source>
</evidence>
<accession>A0ABT3QB94</accession>
<dbReference type="SUPFAM" id="SSF50630">
    <property type="entry name" value="Acid proteases"/>
    <property type="match status" value="2"/>
</dbReference>
<evidence type="ECO:0000313" key="6">
    <source>
        <dbReference type="Proteomes" id="UP001301152"/>
    </source>
</evidence>
<reference evidence="5 6" key="1">
    <citation type="submission" date="2022-11" db="EMBL/GenBank/DDBJ databases">
        <title>Genome sequencing of Acetobacter type strain.</title>
        <authorList>
            <person name="Heo J."/>
            <person name="Lee D."/>
            <person name="Han B.-H."/>
            <person name="Hong S.-B."/>
            <person name="Kwon S.-W."/>
        </authorList>
    </citation>
    <scope>NUCLEOTIDE SEQUENCE [LARGE SCALE GENOMIC DNA]</scope>
    <source>
        <strain evidence="5 6">KACC 21253</strain>
    </source>
</reference>
<evidence type="ECO:0000313" key="5">
    <source>
        <dbReference type="EMBL" id="MCX2562550.1"/>
    </source>
</evidence>
<dbReference type="EMBL" id="JAPIUZ010000001">
    <property type="protein sequence ID" value="MCX2562550.1"/>
    <property type="molecule type" value="Genomic_DNA"/>
</dbReference>
<keyword evidence="2" id="KW-0645">Protease</keyword>
<keyword evidence="3" id="KW-0064">Aspartyl protease</keyword>
<evidence type="ECO:0000256" key="4">
    <source>
        <dbReference type="ARBA" id="ARBA00022801"/>
    </source>
</evidence>
<dbReference type="Proteomes" id="UP001301152">
    <property type="component" value="Unassembled WGS sequence"/>
</dbReference>
<dbReference type="RefSeq" id="WP_173559380.1">
    <property type="nucleotide sequence ID" value="NZ_JAPIUZ010000001.1"/>
</dbReference>
<comment type="caution">
    <text evidence="5">The sequence shown here is derived from an EMBL/GenBank/DDBJ whole genome shotgun (WGS) entry which is preliminary data.</text>
</comment>
<name>A0ABT3QB94_9PROT</name>
<dbReference type="Pfam" id="PF13975">
    <property type="entry name" value="gag-asp_proteas"/>
    <property type="match status" value="1"/>
</dbReference>
<organism evidence="5 6">
    <name type="scientific">Acetobacter thailandicus</name>
    <dbReference type="NCBI Taxonomy" id="1502842"/>
    <lineage>
        <taxon>Bacteria</taxon>
        <taxon>Pseudomonadati</taxon>
        <taxon>Pseudomonadota</taxon>
        <taxon>Alphaproteobacteria</taxon>
        <taxon>Acetobacterales</taxon>
        <taxon>Acetobacteraceae</taxon>
        <taxon>Acetobacter</taxon>
    </lineage>
</organism>
<dbReference type="PANTHER" id="PTHR12917">
    <property type="entry name" value="ASPARTYL PROTEASE DDI-RELATED"/>
    <property type="match status" value="1"/>
</dbReference>